<dbReference type="InterPro" id="IPR006016">
    <property type="entry name" value="UspA"/>
</dbReference>
<sequence length="333" mass="34708">MAATSIGTLTRLASASFPKVAVRMNKSVTAIDASFSFEAVRARNGRLFVVALDGSGIAATALRLALALASSKDGLFVVSVETPETDANELNHPRRVLAKAETTVAATGIDYQLVHLSAKKADGVDGKVAKWRMLAGSIVSLVEAVDADLVLMGSRGLAVTAYTSATAEELGSVAAACLDVIQHPIAVVKSETASVAADAGIAMAFDGSPVSLRALRMAHGYARKMGSSLHVCSVLTATRGESALTELMASALEVEPNLDALQAIGVDVAFLDREGSVAETIMAHIEPLAPLATVLCTATIFHSEHLLGSVSRRMVRRGKFNILLVKPTEDDDA</sequence>
<comment type="similarity">
    <text evidence="1">Belongs to the universal stress protein A family.</text>
</comment>
<feature type="domain" description="UspA" evidence="2">
    <location>
        <begin position="49"/>
        <end position="189"/>
    </location>
</feature>
<dbReference type="PANTHER" id="PTHR46268">
    <property type="entry name" value="STRESS RESPONSE PROTEIN NHAX"/>
    <property type="match status" value="1"/>
</dbReference>
<organism evidence="3 4">
    <name type="scientific">Thecamonas trahens ATCC 50062</name>
    <dbReference type="NCBI Taxonomy" id="461836"/>
    <lineage>
        <taxon>Eukaryota</taxon>
        <taxon>Apusozoa</taxon>
        <taxon>Apusomonadida</taxon>
        <taxon>Apusomonadidae</taxon>
        <taxon>Thecamonas</taxon>
    </lineage>
</organism>
<dbReference type="CDD" id="cd00293">
    <property type="entry name" value="USP-like"/>
    <property type="match status" value="1"/>
</dbReference>
<evidence type="ECO:0000313" key="4">
    <source>
        <dbReference type="Proteomes" id="UP000054408"/>
    </source>
</evidence>
<evidence type="ECO:0000256" key="1">
    <source>
        <dbReference type="ARBA" id="ARBA00008791"/>
    </source>
</evidence>
<dbReference type="Pfam" id="PF00582">
    <property type="entry name" value="Usp"/>
    <property type="match status" value="2"/>
</dbReference>
<dbReference type="SUPFAM" id="SSF52402">
    <property type="entry name" value="Adenine nucleotide alpha hydrolases-like"/>
    <property type="match status" value="2"/>
</dbReference>
<dbReference type="InterPro" id="IPR006015">
    <property type="entry name" value="Universal_stress_UspA"/>
</dbReference>
<feature type="domain" description="UspA" evidence="2">
    <location>
        <begin position="201"/>
        <end position="326"/>
    </location>
</feature>
<name>A0A0L0D8W0_THETB</name>
<protein>
    <recommendedName>
        <fullName evidence="2">UspA domain-containing protein</fullName>
    </recommendedName>
</protein>
<dbReference type="EMBL" id="GL349434">
    <property type="protein sequence ID" value="KNC48817.1"/>
    <property type="molecule type" value="Genomic_DNA"/>
</dbReference>
<reference evidence="3 4" key="1">
    <citation type="submission" date="2010-05" db="EMBL/GenBank/DDBJ databases">
        <title>The Genome Sequence of Thecamonas trahens ATCC 50062.</title>
        <authorList>
            <consortium name="The Broad Institute Genome Sequencing Platform"/>
            <person name="Russ C."/>
            <person name="Cuomo C."/>
            <person name="Shea T."/>
            <person name="Young S.K."/>
            <person name="Zeng Q."/>
            <person name="Koehrsen M."/>
            <person name="Haas B."/>
            <person name="Borodovsky M."/>
            <person name="Guigo R."/>
            <person name="Alvarado L."/>
            <person name="Berlin A."/>
            <person name="Bochicchio J."/>
            <person name="Borenstein D."/>
            <person name="Chapman S."/>
            <person name="Chen Z."/>
            <person name="Freedman E."/>
            <person name="Gellesch M."/>
            <person name="Goldberg J."/>
            <person name="Griggs A."/>
            <person name="Gujja S."/>
            <person name="Heilman E."/>
            <person name="Heiman D."/>
            <person name="Hepburn T."/>
            <person name="Howarth C."/>
            <person name="Jen D."/>
            <person name="Larson L."/>
            <person name="Mehta T."/>
            <person name="Park D."/>
            <person name="Pearson M."/>
            <person name="Roberts A."/>
            <person name="Saif S."/>
            <person name="Shenoy N."/>
            <person name="Sisk P."/>
            <person name="Stolte C."/>
            <person name="Sykes S."/>
            <person name="Thomson T."/>
            <person name="Walk T."/>
            <person name="White J."/>
            <person name="Yandava C."/>
            <person name="Burger G."/>
            <person name="Gray M.W."/>
            <person name="Holland P.W.H."/>
            <person name="King N."/>
            <person name="Lang F.B.F."/>
            <person name="Roger A.J."/>
            <person name="Ruiz-Trillo I."/>
            <person name="Lander E."/>
            <person name="Nusbaum C."/>
        </authorList>
    </citation>
    <scope>NUCLEOTIDE SEQUENCE [LARGE SCALE GENOMIC DNA]</scope>
    <source>
        <strain evidence="3 4">ATCC 50062</strain>
    </source>
</reference>
<gene>
    <name evidence="3" type="ORF">AMSG_00598</name>
</gene>
<dbReference type="PRINTS" id="PR01438">
    <property type="entry name" value="UNVRSLSTRESS"/>
</dbReference>
<dbReference type="AlphaFoldDB" id="A0A0L0D8W0"/>
<evidence type="ECO:0000259" key="2">
    <source>
        <dbReference type="Pfam" id="PF00582"/>
    </source>
</evidence>
<dbReference type="InterPro" id="IPR014729">
    <property type="entry name" value="Rossmann-like_a/b/a_fold"/>
</dbReference>
<evidence type="ECO:0000313" key="3">
    <source>
        <dbReference type="EMBL" id="KNC48817.1"/>
    </source>
</evidence>
<accession>A0A0L0D8W0</accession>
<dbReference type="PANTHER" id="PTHR46268:SF6">
    <property type="entry name" value="UNIVERSAL STRESS PROTEIN UP12"/>
    <property type="match status" value="1"/>
</dbReference>
<dbReference type="Gene3D" id="3.40.50.620">
    <property type="entry name" value="HUPs"/>
    <property type="match status" value="2"/>
</dbReference>
<keyword evidence="4" id="KW-1185">Reference proteome</keyword>
<dbReference type="GeneID" id="25560397"/>
<dbReference type="Proteomes" id="UP000054408">
    <property type="component" value="Unassembled WGS sequence"/>
</dbReference>
<proteinExistence type="inferred from homology"/>
<dbReference type="RefSeq" id="XP_013762868.1">
    <property type="nucleotide sequence ID" value="XM_013907414.1"/>
</dbReference>